<organism evidence="3 4">
    <name type="scientific">Apiospora aurea</name>
    <dbReference type="NCBI Taxonomy" id="335848"/>
    <lineage>
        <taxon>Eukaryota</taxon>
        <taxon>Fungi</taxon>
        <taxon>Dikarya</taxon>
        <taxon>Ascomycota</taxon>
        <taxon>Pezizomycotina</taxon>
        <taxon>Sordariomycetes</taxon>
        <taxon>Xylariomycetidae</taxon>
        <taxon>Amphisphaeriales</taxon>
        <taxon>Apiosporaceae</taxon>
        <taxon>Apiospora</taxon>
    </lineage>
</organism>
<feature type="region of interest" description="Disordered" evidence="1">
    <location>
        <begin position="237"/>
        <end position="265"/>
    </location>
</feature>
<dbReference type="PANTHER" id="PTHR42339">
    <property type="entry name" value="HISTONE H1"/>
    <property type="match status" value="1"/>
</dbReference>
<evidence type="ECO:0000259" key="2">
    <source>
        <dbReference type="Pfam" id="PF24852"/>
    </source>
</evidence>
<dbReference type="EMBL" id="JAQQWE010000010">
    <property type="protein sequence ID" value="KAK7937179.1"/>
    <property type="molecule type" value="Genomic_DNA"/>
</dbReference>
<dbReference type="Pfam" id="PF24852">
    <property type="entry name" value="DUF7726"/>
    <property type="match status" value="2"/>
</dbReference>
<dbReference type="InterPro" id="IPR056143">
    <property type="entry name" value="DUF7726"/>
</dbReference>
<dbReference type="Proteomes" id="UP001391051">
    <property type="component" value="Unassembled WGS sequence"/>
</dbReference>
<dbReference type="RefSeq" id="XP_066692507.1">
    <property type="nucleotide sequence ID" value="XM_066850269.1"/>
</dbReference>
<reference evidence="3 4" key="1">
    <citation type="submission" date="2023-01" db="EMBL/GenBank/DDBJ databases">
        <title>Analysis of 21 Apiospora genomes using comparative genomics revels a genus with tremendous synthesis potential of carbohydrate active enzymes and secondary metabolites.</title>
        <authorList>
            <person name="Sorensen T."/>
        </authorList>
    </citation>
    <scope>NUCLEOTIDE SEQUENCE [LARGE SCALE GENOMIC DNA]</scope>
    <source>
        <strain evidence="3 4">CBS 24483</strain>
    </source>
</reference>
<dbReference type="PANTHER" id="PTHR42339:SF1">
    <property type="entry name" value="HISTONE H1"/>
    <property type="match status" value="1"/>
</dbReference>
<comment type="caution">
    <text evidence="3">The sequence shown here is derived from an EMBL/GenBank/DDBJ whole genome shotgun (WGS) entry which is preliminary data.</text>
</comment>
<evidence type="ECO:0000256" key="1">
    <source>
        <dbReference type="SAM" id="MobiDB-lite"/>
    </source>
</evidence>
<feature type="domain" description="DUF7726" evidence="2">
    <location>
        <begin position="269"/>
        <end position="353"/>
    </location>
</feature>
<evidence type="ECO:0000313" key="4">
    <source>
        <dbReference type="Proteomes" id="UP001391051"/>
    </source>
</evidence>
<feature type="domain" description="DUF7726" evidence="2">
    <location>
        <begin position="121"/>
        <end position="190"/>
    </location>
</feature>
<sequence length="381" mass="41490">MAETSRMSDRIQRALKSPEQSRLESALQELRDSRRSGDRFAMIREAAVESTRLRIPTRSSIAFRVLDEAIEPAVERAQDAHYTAVTAAGGKRKASSAGLEDAIDNYKQSLSHIDTSEMYFDLHCDQIRAKITKVVESGVFKKTEFCGAIEVSNASVNIFLKMRGAFRGATSKAFIHAWDWFKQREIAGLKLPDPNKRRQTAAVRAALTAATADGASYPGASAGASTSATASALVSPISPAPNSGSTSGAPPSIPDIGGIHLPGEDTDEVPVYDTCTEVREKIDAHLLAHKGLTQAQFCRDIYAHGLKSPTRCKGIQPKQLSDFRHKQGSNAGATSSVFYAASVYFEKIRLAQGAPKSAHRLEMERRWGPEGFDRDHDDRAP</sequence>
<feature type="compositionally biased region" description="Basic and acidic residues" evidence="1">
    <location>
        <begin position="1"/>
        <end position="12"/>
    </location>
</feature>
<proteinExistence type="predicted"/>
<feature type="compositionally biased region" description="Polar residues" evidence="1">
    <location>
        <begin position="240"/>
        <end position="249"/>
    </location>
</feature>
<feature type="compositionally biased region" description="Basic and acidic residues" evidence="1">
    <location>
        <begin position="359"/>
        <end position="381"/>
    </location>
</feature>
<gene>
    <name evidence="3" type="ORF">PG986_014047</name>
</gene>
<dbReference type="GeneID" id="92083331"/>
<feature type="region of interest" description="Disordered" evidence="1">
    <location>
        <begin position="355"/>
        <end position="381"/>
    </location>
</feature>
<feature type="region of interest" description="Disordered" evidence="1">
    <location>
        <begin position="1"/>
        <end position="23"/>
    </location>
</feature>
<keyword evidence="4" id="KW-1185">Reference proteome</keyword>
<accession>A0ABR1PSW6</accession>
<protein>
    <recommendedName>
        <fullName evidence="2">DUF7726 domain-containing protein</fullName>
    </recommendedName>
</protein>
<evidence type="ECO:0000313" key="3">
    <source>
        <dbReference type="EMBL" id="KAK7937179.1"/>
    </source>
</evidence>
<name>A0ABR1PSW6_9PEZI</name>